<gene>
    <name evidence="1" type="ORF">BO66DRAFT_203229</name>
</gene>
<accession>A0ACD1HJ70</accession>
<protein>
    <submittedName>
        <fullName evidence="1">Uncharacterized protein</fullName>
    </submittedName>
</protein>
<proteinExistence type="predicted"/>
<reference evidence="1" key="1">
    <citation type="submission" date="2018-02" db="EMBL/GenBank/DDBJ databases">
        <title>The genomes of Aspergillus section Nigri reveals drivers in fungal speciation.</title>
        <authorList>
            <consortium name="DOE Joint Genome Institute"/>
            <person name="Vesth T.C."/>
            <person name="Nybo J."/>
            <person name="Theobald S."/>
            <person name="Brandl J."/>
            <person name="Frisvad J.C."/>
            <person name="Nielsen K.F."/>
            <person name="Lyhne E.K."/>
            <person name="Kogle M.E."/>
            <person name="Kuo A."/>
            <person name="Riley R."/>
            <person name="Clum A."/>
            <person name="Nolan M."/>
            <person name="Lipzen A."/>
            <person name="Salamov A."/>
            <person name="Henrissat B."/>
            <person name="Wiebenga A."/>
            <person name="De vries R.P."/>
            <person name="Grigoriev I.V."/>
            <person name="Mortensen U.H."/>
            <person name="Andersen M.R."/>
            <person name="Baker S.E."/>
        </authorList>
    </citation>
    <scope>NUCLEOTIDE SEQUENCE</scope>
    <source>
        <strain evidence="1">CBS 121060</strain>
    </source>
</reference>
<evidence type="ECO:0000313" key="2">
    <source>
        <dbReference type="Proteomes" id="UP000249661"/>
    </source>
</evidence>
<sequence>MIPCRLPCGPMPRKLASWFLWQRVPPNPDTKDSLVPEFFLLGTSSSLTTNSNAYLPKDRLDQVPTRIRAKANKRRFYPTNQGTTHPPLQSMKIPYEGPLRIEDHWPKVTQSTVHVHALTAILSLSPERGTVERVTPTLTSFLSHGYSEMSAARH</sequence>
<name>A0ACD1HJ70_9EURO</name>
<evidence type="ECO:0000313" key="1">
    <source>
        <dbReference type="EMBL" id="RAH73668.1"/>
    </source>
</evidence>
<organism evidence="1 2">
    <name type="scientific">Aspergillus aculeatinus CBS 121060</name>
    <dbReference type="NCBI Taxonomy" id="1448322"/>
    <lineage>
        <taxon>Eukaryota</taxon>
        <taxon>Fungi</taxon>
        <taxon>Dikarya</taxon>
        <taxon>Ascomycota</taxon>
        <taxon>Pezizomycotina</taxon>
        <taxon>Eurotiomycetes</taxon>
        <taxon>Eurotiomycetidae</taxon>
        <taxon>Eurotiales</taxon>
        <taxon>Aspergillaceae</taxon>
        <taxon>Aspergillus</taxon>
        <taxon>Aspergillus subgen. Circumdati</taxon>
    </lineage>
</organism>
<dbReference type="Proteomes" id="UP000249661">
    <property type="component" value="Unassembled WGS sequence"/>
</dbReference>
<keyword evidence="2" id="KW-1185">Reference proteome</keyword>
<dbReference type="EMBL" id="KZ824938">
    <property type="protein sequence ID" value="RAH73668.1"/>
    <property type="molecule type" value="Genomic_DNA"/>
</dbReference>